<protein>
    <recommendedName>
        <fullName evidence="3">HNH endonuclease</fullName>
    </recommendedName>
</protein>
<evidence type="ECO:0000313" key="2">
    <source>
        <dbReference type="Proteomes" id="UP001329151"/>
    </source>
</evidence>
<dbReference type="KEGG" id="lto:RGQ30_21810"/>
<accession>A0AA86MF26</accession>
<proteinExistence type="predicted"/>
<keyword evidence="2" id="KW-1185">Reference proteome</keyword>
<gene>
    <name evidence="1" type="ORF">RGQ30_21810</name>
</gene>
<name>A0AA86MF26_9BURK</name>
<dbReference type="EMBL" id="AP028947">
    <property type="protein sequence ID" value="BET26680.1"/>
    <property type="molecule type" value="Genomic_DNA"/>
</dbReference>
<reference evidence="1 2" key="1">
    <citation type="submission" date="2023-10" db="EMBL/GenBank/DDBJ databases">
        <title>Complete Genome Sequence of Limnobacter thiooxidans CS-K2T, Isolated from freshwater lake sediments in Bavaria, Germany.</title>
        <authorList>
            <person name="Naruki M."/>
            <person name="Watanabe A."/>
            <person name="Warashina T."/>
            <person name="Morita T."/>
            <person name="Arakawa K."/>
        </authorList>
    </citation>
    <scope>NUCLEOTIDE SEQUENCE [LARGE SCALE GENOMIC DNA]</scope>
    <source>
        <strain evidence="1 2">CS-K2</strain>
    </source>
</reference>
<organism evidence="1 2">
    <name type="scientific">Limnobacter thiooxidans</name>
    <dbReference type="NCBI Taxonomy" id="131080"/>
    <lineage>
        <taxon>Bacteria</taxon>
        <taxon>Pseudomonadati</taxon>
        <taxon>Pseudomonadota</taxon>
        <taxon>Betaproteobacteria</taxon>
        <taxon>Burkholderiales</taxon>
        <taxon>Burkholderiaceae</taxon>
        <taxon>Limnobacter</taxon>
    </lineage>
</organism>
<dbReference type="AlphaFoldDB" id="A0AA86MF26"/>
<evidence type="ECO:0008006" key="3">
    <source>
        <dbReference type="Google" id="ProtNLM"/>
    </source>
</evidence>
<sequence>MAAACIFCGKAPESKTKEHIFPQWLLKMTGFHSKDTSVGTNWATGKEIIFPAKNYTFPACDSCNNNFSSLESQVKGIIERLIEDADVNGADLESLLDWFDKIRIGAWLGVSYMNKSSFGLPPNLYINDRVGIKDRYLSITNTYLPEKTLNWSGANTLTFMTSPTALALRVNNLVFVSASTDFLVSKSVGFPFASWEMQMPGSKIGHFKLAPGTGKIKPDCFKLKPYIPGHIIRQPIYNAAREAYPLLYASDHVKMHSYDTNSGIGKLFIQKNQRTRILERNDLFNFQMMEAKSIYGKVPVVKPILELQIEMLKSRLSRMKFVSETERRKQIIAANTIISYTREQIRQYNY</sequence>
<evidence type="ECO:0000313" key="1">
    <source>
        <dbReference type="EMBL" id="BET26680.1"/>
    </source>
</evidence>
<dbReference type="RefSeq" id="WP_130555864.1">
    <property type="nucleotide sequence ID" value="NZ_AP028947.1"/>
</dbReference>
<dbReference type="Proteomes" id="UP001329151">
    <property type="component" value="Chromosome"/>
</dbReference>